<dbReference type="AlphaFoldDB" id="A0A7S1JTW9"/>
<feature type="compositionally biased region" description="Basic and acidic residues" evidence="1">
    <location>
        <begin position="153"/>
        <end position="166"/>
    </location>
</feature>
<feature type="region of interest" description="Disordered" evidence="1">
    <location>
        <begin position="67"/>
        <end position="129"/>
    </location>
</feature>
<proteinExistence type="predicted"/>
<feature type="region of interest" description="Disordered" evidence="1">
    <location>
        <begin position="149"/>
        <end position="213"/>
    </location>
</feature>
<protein>
    <submittedName>
        <fullName evidence="2">Uncharacterized protein</fullName>
    </submittedName>
</protein>
<sequence length="304" mass="31534">MERLMDAEGLTDVLAGPPQDDNNGGSVVEYKGFRLRRRAVTVKCGGKLFGLPTLAVMVLNDESMAAQSSSAPAPAPAAAAPQRDGQASGVPSRNEDSAAAAGAQGAAADNAAVDDGASDSSSNDDDDSADVTLCEIDESGNIINAAWTFPADYNDKPGSDETKDAPSNDETLSGTNHDDGQAPVSTNALAPTLPLPSRQGSSVAAAGPPSYEYDPELTVETLQKLYHLGRQRLIGQQKASAATRVSASGSAASKLARSPPTSLSHSLSRSRSGSPHGAQHQHGRRRRAHGWTNDKERAPLARRS</sequence>
<feature type="compositionally biased region" description="Low complexity" evidence="1">
    <location>
        <begin position="67"/>
        <end position="82"/>
    </location>
</feature>
<gene>
    <name evidence="2" type="ORF">VBRA1451_LOCUS8771</name>
</gene>
<dbReference type="EMBL" id="HBGB01015153">
    <property type="protein sequence ID" value="CAD9053708.1"/>
    <property type="molecule type" value="Transcribed_RNA"/>
</dbReference>
<feature type="compositionally biased region" description="Basic residues" evidence="1">
    <location>
        <begin position="279"/>
        <end position="289"/>
    </location>
</feature>
<accession>A0A7S1JTW9</accession>
<evidence type="ECO:0000313" key="2">
    <source>
        <dbReference type="EMBL" id="CAD9053708.1"/>
    </source>
</evidence>
<evidence type="ECO:0000256" key="1">
    <source>
        <dbReference type="SAM" id="MobiDB-lite"/>
    </source>
</evidence>
<feature type="compositionally biased region" description="Low complexity" evidence="1">
    <location>
        <begin position="257"/>
        <end position="278"/>
    </location>
</feature>
<name>A0A7S1JTW9_9ALVE</name>
<feature type="region of interest" description="Disordered" evidence="1">
    <location>
        <begin position="245"/>
        <end position="304"/>
    </location>
</feature>
<feature type="region of interest" description="Disordered" evidence="1">
    <location>
        <begin position="1"/>
        <end position="26"/>
    </location>
</feature>
<organism evidence="2">
    <name type="scientific">Vitrella brassicaformis</name>
    <dbReference type="NCBI Taxonomy" id="1169539"/>
    <lineage>
        <taxon>Eukaryota</taxon>
        <taxon>Sar</taxon>
        <taxon>Alveolata</taxon>
        <taxon>Colpodellida</taxon>
        <taxon>Vitrellaceae</taxon>
        <taxon>Vitrella</taxon>
    </lineage>
</organism>
<feature type="compositionally biased region" description="Basic and acidic residues" evidence="1">
    <location>
        <begin position="292"/>
        <end position="304"/>
    </location>
</feature>
<feature type="compositionally biased region" description="Low complexity" evidence="1">
    <location>
        <begin position="97"/>
        <end position="121"/>
    </location>
</feature>
<reference evidence="2" key="1">
    <citation type="submission" date="2021-01" db="EMBL/GenBank/DDBJ databases">
        <authorList>
            <person name="Corre E."/>
            <person name="Pelletier E."/>
            <person name="Niang G."/>
            <person name="Scheremetjew M."/>
            <person name="Finn R."/>
            <person name="Kale V."/>
            <person name="Holt S."/>
            <person name="Cochrane G."/>
            <person name="Meng A."/>
            <person name="Brown T."/>
            <person name="Cohen L."/>
        </authorList>
    </citation>
    <scope>NUCLEOTIDE SEQUENCE</scope>
    <source>
        <strain evidence="2">CCMP3346</strain>
    </source>
</reference>